<proteinExistence type="predicted"/>
<dbReference type="Pfam" id="PF00109">
    <property type="entry name" value="ketoacyl-synt"/>
    <property type="match status" value="1"/>
</dbReference>
<dbReference type="EMBL" id="NCKU01016099">
    <property type="protein sequence ID" value="RWR99261.1"/>
    <property type="molecule type" value="Genomic_DNA"/>
</dbReference>
<dbReference type="OrthoDB" id="329835at2759"/>
<dbReference type="STRING" id="1965070.A0A443Q8A0"/>
<evidence type="ECO:0000313" key="3">
    <source>
        <dbReference type="Proteomes" id="UP000285301"/>
    </source>
</evidence>
<accession>A0A443Q8A0</accession>
<keyword evidence="3" id="KW-1185">Reference proteome</keyword>
<organism evidence="2 3">
    <name type="scientific">Dinothrombium tinctorium</name>
    <dbReference type="NCBI Taxonomy" id="1965070"/>
    <lineage>
        <taxon>Eukaryota</taxon>
        <taxon>Metazoa</taxon>
        <taxon>Ecdysozoa</taxon>
        <taxon>Arthropoda</taxon>
        <taxon>Chelicerata</taxon>
        <taxon>Arachnida</taxon>
        <taxon>Acari</taxon>
        <taxon>Acariformes</taxon>
        <taxon>Trombidiformes</taxon>
        <taxon>Prostigmata</taxon>
        <taxon>Anystina</taxon>
        <taxon>Parasitengona</taxon>
        <taxon>Trombidioidea</taxon>
        <taxon>Trombidiidae</taxon>
        <taxon>Dinothrombium</taxon>
    </lineage>
</organism>
<dbReference type="GO" id="GO:0016746">
    <property type="term" value="F:acyltransferase activity"/>
    <property type="evidence" value="ECO:0007669"/>
    <property type="project" value="InterPro"/>
</dbReference>
<gene>
    <name evidence="2" type="ORF">B4U79_14247</name>
</gene>
<sequence length="47" mass="5533">MKCESDDEIVISGISGRFPESDNLEEFWENLINGRELYTADDRRWPV</sequence>
<dbReference type="Proteomes" id="UP000285301">
    <property type="component" value="Unassembled WGS sequence"/>
</dbReference>
<reference evidence="2 3" key="1">
    <citation type="journal article" date="2018" name="Gigascience">
        <title>Genomes of trombidid mites reveal novel predicted allergens and laterally-transferred genes associated with secondary metabolism.</title>
        <authorList>
            <person name="Dong X."/>
            <person name="Chaisiri K."/>
            <person name="Xia D."/>
            <person name="Armstrong S.D."/>
            <person name="Fang Y."/>
            <person name="Donnelly M.J."/>
            <person name="Kadowaki T."/>
            <person name="McGarry J.W."/>
            <person name="Darby A.C."/>
            <person name="Makepeace B.L."/>
        </authorList>
    </citation>
    <scope>NUCLEOTIDE SEQUENCE [LARGE SCALE GENOMIC DNA]</scope>
    <source>
        <strain evidence="2">UoL-WK</strain>
    </source>
</reference>
<dbReference type="SUPFAM" id="SSF53901">
    <property type="entry name" value="Thiolase-like"/>
    <property type="match status" value="1"/>
</dbReference>
<feature type="domain" description="Beta-ketoacyl synthase-like N-terminal" evidence="1">
    <location>
        <begin position="7"/>
        <end position="46"/>
    </location>
</feature>
<dbReference type="InterPro" id="IPR016039">
    <property type="entry name" value="Thiolase-like"/>
</dbReference>
<name>A0A443Q8A0_9ACAR</name>
<evidence type="ECO:0000259" key="1">
    <source>
        <dbReference type="Pfam" id="PF00109"/>
    </source>
</evidence>
<dbReference type="AlphaFoldDB" id="A0A443Q8A0"/>
<comment type="caution">
    <text evidence="2">The sequence shown here is derived from an EMBL/GenBank/DDBJ whole genome shotgun (WGS) entry which is preliminary data.</text>
</comment>
<feature type="non-terminal residue" evidence="2">
    <location>
        <position position="47"/>
    </location>
</feature>
<dbReference type="Gene3D" id="3.40.47.10">
    <property type="match status" value="1"/>
</dbReference>
<protein>
    <submittedName>
        <fullName evidence="2">Fatty acid synthase-like protein</fullName>
    </submittedName>
</protein>
<dbReference type="InterPro" id="IPR014030">
    <property type="entry name" value="Ketoacyl_synth_N"/>
</dbReference>
<evidence type="ECO:0000313" key="2">
    <source>
        <dbReference type="EMBL" id="RWR99261.1"/>
    </source>
</evidence>